<reference evidence="6" key="3">
    <citation type="submission" date="2015-06" db="UniProtKB">
        <authorList>
            <consortium name="EnsemblMetazoa"/>
        </authorList>
    </citation>
    <scope>IDENTIFICATION</scope>
</reference>
<dbReference type="OrthoDB" id="432835at2759"/>
<protein>
    <submittedName>
        <fullName evidence="5 6">Uncharacterized protein</fullName>
    </submittedName>
</protein>
<dbReference type="EMBL" id="AMQM01008230">
    <property type="status" value="NOT_ANNOTATED_CDS"/>
    <property type="molecule type" value="Genomic_DNA"/>
</dbReference>
<dbReference type="Proteomes" id="UP000015101">
    <property type="component" value="Unassembled WGS sequence"/>
</dbReference>
<dbReference type="EMBL" id="AMQM01008231">
    <property type="status" value="NOT_ANNOTATED_CDS"/>
    <property type="molecule type" value="Genomic_DNA"/>
</dbReference>
<dbReference type="InterPro" id="IPR018499">
    <property type="entry name" value="Tetraspanin/Peripherin"/>
</dbReference>
<dbReference type="EMBL" id="KB097739">
    <property type="protein sequence ID" value="ESN90930.1"/>
    <property type="molecule type" value="Genomic_DNA"/>
</dbReference>
<dbReference type="HOGENOM" id="CLU_1817896_0_0_1"/>
<sequence>MAQKWTWLSRSIHRSLTQQLLSTYNRTAKPPNMTSHHVVRVTDAWDHFQSQMKCCGVNGPKDYMSTSWFNSSNENLGLFVPESCCQHQQQQHFLHNNNNNDNYYKKQRYLSDENLYAYLADDLDANEISDYIMTSSHYNISI</sequence>
<evidence type="ECO:0000313" key="5">
    <source>
        <dbReference type="EMBL" id="ESN90930.1"/>
    </source>
</evidence>
<keyword evidence="7" id="KW-1185">Reference proteome</keyword>
<dbReference type="SUPFAM" id="SSF48652">
    <property type="entry name" value="Tetraspanin"/>
    <property type="match status" value="1"/>
</dbReference>
<keyword evidence="4" id="KW-0472">Membrane</keyword>
<dbReference type="InterPro" id="IPR008952">
    <property type="entry name" value="Tetraspanin_EC2_sf"/>
</dbReference>
<name>T1FIB3_HELRO</name>
<keyword evidence="2" id="KW-0812">Transmembrane</keyword>
<evidence type="ECO:0000313" key="7">
    <source>
        <dbReference type="Proteomes" id="UP000015101"/>
    </source>
</evidence>
<reference evidence="7" key="1">
    <citation type="submission" date="2012-12" db="EMBL/GenBank/DDBJ databases">
        <authorList>
            <person name="Hellsten U."/>
            <person name="Grimwood J."/>
            <person name="Chapman J.A."/>
            <person name="Shapiro H."/>
            <person name="Aerts A."/>
            <person name="Otillar R.P."/>
            <person name="Terry A.Y."/>
            <person name="Boore J.L."/>
            <person name="Simakov O."/>
            <person name="Marletaz F."/>
            <person name="Cho S.-J."/>
            <person name="Edsinger-Gonzales E."/>
            <person name="Havlak P."/>
            <person name="Kuo D.-H."/>
            <person name="Larsson T."/>
            <person name="Lv J."/>
            <person name="Arendt D."/>
            <person name="Savage R."/>
            <person name="Osoegawa K."/>
            <person name="de Jong P."/>
            <person name="Lindberg D.R."/>
            <person name="Seaver E.C."/>
            <person name="Weisblat D.A."/>
            <person name="Putnam N.H."/>
            <person name="Grigoriev I.V."/>
            <person name="Rokhsar D.S."/>
        </authorList>
    </citation>
    <scope>NUCLEOTIDE SEQUENCE</scope>
</reference>
<dbReference type="AlphaFoldDB" id="T1FIB3"/>
<dbReference type="Gene3D" id="1.10.1450.10">
    <property type="entry name" value="Tetraspanin"/>
    <property type="match status" value="1"/>
</dbReference>
<comment type="subcellular location">
    <subcellularLocation>
        <location evidence="1">Membrane</location>
        <topology evidence="1">Multi-pass membrane protein</topology>
    </subcellularLocation>
</comment>
<keyword evidence="3" id="KW-1133">Transmembrane helix</keyword>
<dbReference type="EnsemblMetazoa" id="HelroT182522">
    <property type="protein sequence ID" value="HelroP182522"/>
    <property type="gene ID" value="HelroG182522"/>
</dbReference>
<evidence type="ECO:0000256" key="4">
    <source>
        <dbReference type="ARBA" id="ARBA00023136"/>
    </source>
</evidence>
<dbReference type="RefSeq" id="XP_009031014.1">
    <property type="nucleotide sequence ID" value="XM_009032766.1"/>
</dbReference>
<dbReference type="GeneID" id="20208562"/>
<dbReference type="InParanoid" id="T1FIB3"/>
<accession>T1FIB3</accession>
<gene>
    <name evidence="6" type="primary">20208562</name>
    <name evidence="5" type="ORF">HELRODRAFT_182522</name>
</gene>
<reference evidence="5 7" key="2">
    <citation type="journal article" date="2013" name="Nature">
        <title>Insights into bilaterian evolution from three spiralian genomes.</title>
        <authorList>
            <person name="Simakov O."/>
            <person name="Marletaz F."/>
            <person name="Cho S.J."/>
            <person name="Edsinger-Gonzales E."/>
            <person name="Havlak P."/>
            <person name="Hellsten U."/>
            <person name="Kuo D.H."/>
            <person name="Larsson T."/>
            <person name="Lv J."/>
            <person name="Arendt D."/>
            <person name="Savage R."/>
            <person name="Osoegawa K."/>
            <person name="de Jong P."/>
            <person name="Grimwood J."/>
            <person name="Chapman J.A."/>
            <person name="Shapiro H."/>
            <person name="Aerts A."/>
            <person name="Otillar R.P."/>
            <person name="Terry A.Y."/>
            <person name="Boore J.L."/>
            <person name="Grigoriev I.V."/>
            <person name="Lindberg D.R."/>
            <person name="Seaver E.C."/>
            <person name="Weisblat D.A."/>
            <person name="Putnam N.H."/>
            <person name="Rokhsar D.S."/>
        </authorList>
    </citation>
    <scope>NUCLEOTIDE SEQUENCE</scope>
</reference>
<evidence type="ECO:0000256" key="3">
    <source>
        <dbReference type="ARBA" id="ARBA00022989"/>
    </source>
</evidence>
<organism evidence="6 7">
    <name type="scientific">Helobdella robusta</name>
    <name type="common">Californian leech</name>
    <dbReference type="NCBI Taxonomy" id="6412"/>
    <lineage>
        <taxon>Eukaryota</taxon>
        <taxon>Metazoa</taxon>
        <taxon>Spiralia</taxon>
        <taxon>Lophotrochozoa</taxon>
        <taxon>Annelida</taxon>
        <taxon>Clitellata</taxon>
        <taxon>Hirudinea</taxon>
        <taxon>Rhynchobdellida</taxon>
        <taxon>Glossiphoniidae</taxon>
        <taxon>Helobdella</taxon>
    </lineage>
</organism>
<dbReference type="KEGG" id="hro:HELRODRAFT_182522"/>
<dbReference type="GO" id="GO:0005886">
    <property type="term" value="C:plasma membrane"/>
    <property type="evidence" value="ECO:0000318"/>
    <property type="project" value="GO_Central"/>
</dbReference>
<dbReference type="Pfam" id="PF00335">
    <property type="entry name" value="Tetraspanin"/>
    <property type="match status" value="1"/>
</dbReference>
<evidence type="ECO:0000256" key="2">
    <source>
        <dbReference type="ARBA" id="ARBA00022692"/>
    </source>
</evidence>
<evidence type="ECO:0000313" key="6">
    <source>
        <dbReference type="EnsemblMetazoa" id="HelroP182522"/>
    </source>
</evidence>
<proteinExistence type="predicted"/>
<evidence type="ECO:0000256" key="1">
    <source>
        <dbReference type="ARBA" id="ARBA00004141"/>
    </source>
</evidence>
<dbReference type="CTD" id="20208562"/>